<dbReference type="Proteomes" id="UP000887561">
    <property type="component" value="Unplaced"/>
</dbReference>
<evidence type="ECO:0000313" key="10">
    <source>
        <dbReference type="Proteomes" id="UP000887561"/>
    </source>
</evidence>
<dbReference type="GO" id="GO:0004674">
    <property type="term" value="F:protein serine/threonine kinase activity"/>
    <property type="evidence" value="ECO:0007669"/>
    <property type="project" value="UniProtKB-KW"/>
</dbReference>
<proteinExistence type="inferred from homology"/>
<keyword evidence="3" id="KW-0808">Transferase</keyword>
<comment type="catalytic activity">
    <reaction evidence="7">
        <text>L-threonyl-[protein] + ATP = O-phospho-L-threonyl-[protein] + ADP + H(+)</text>
        <dbReference type="Rhea" id="RHEA:46608"/>
        <dbReference type="Rhea" id="RHEA-COMP:11060"/>
        <dbReference type="Rhea" id="RHEA-COMP:11605"/>
        <dbReference type="ChEBI" id="CHEBI:15378"/>
        <dbReference type="ChEBI" id="CHEBI:30013"/>
        <dbReference type="ChEBI" id="CHEBI:30616"/>
        <dbReference type="ChEBI" id="CHEBI:61977"/>
        <dbReference type="ChEBI" id="CHEBI:456216"/>
        <dbReference type="EC" id="2.7.11.1"/>
    </reaction>
</comment>
<keyword evidence="6" id="KW-0067">ATP-binding</keyword>
<dbReference type="GO" id="GO:0005737">
    <property type="term" value="C:cytoplasm"/>
    <property type="evidence" value="ECO:0007669"/>
    <property type="project" value="TreeGrafter"/>
</dbReference>
<reference evidence="11" key="1">
    <citation type="submission" date="2022-11" db="UniProtKB">
        <authorList>
            <consortium name="WormBaseParasite"/>
        </authorList>
    </citation>
    <scope>IDENTIFICATION</scope>
</reference>
<organism evidence="10 11">
    <name type="scientific">Meloidogyne javanica</name>
    <name type="common">Root-knot nematode worm</name>
    <dbReference type="NCBI Taxonomy" id="6303"/>
    <lineage>
        <taxon>Eukaryota</taxon>
        <taxon>Metazoa</taxon>
        <taxon>Ecdysozoa</taxon>
        <taxon>Nematoda</taxon>
        <taxon>Chromadorea</taxon>
        <taxon>Rhabditida</taxon>
        <taxon>Tylenchina</taxon>
        <taxon>Tylenchomorpha</taxon>
        <taxon>Tylenchoidea</taxon>
        <taxon>Meloidogynidae</taxon>
        <taxon>Meloidogyninae</taxon>
        <taxon>Meloidogyne</taxon>
        <taxon>Meloidogyne incognita group</taxon>
    </lineage>
</organism>
<protein>
    <submittedName>
        <fullName evidence="11">Protein kinase domain-containing protein</fullName>
    </submittedName>
</protein>
<comment type="catalytic activity">
    <reaction evidence="8">
        <text>L-seryl-[protein] + ATP = O-phospho-L-seryl-[protein] + ADP + H(+)</text>
        <dbReference type="Rhea" id="RHEA:17989"/>
        <dbReference type="Rhea" id="RHEA-COMP:9863"/>
        <dbReference type="Rhea" id="RHEA-COMP:11604"/>
        <dbReference type="ChEBI" id="CHEBI:15378"/>
        <dbReference type="ChEBI" id="CHEBI:29999"/>
        <dbReference type="ChEBI" id="CHEBI:30616"/>
        <dbReference type="ChEBI" id="CHEBI:83421"/>
        <dbReference type="ChEBI" id="CHEBI:456216"/>
        <dbReference type="EC" id="2.7.11.1"/>
    </reaction>
</comment>
<evidence type="ECO:0000313" key="11">
    <source>
        <dbReference type="WBParaSite" id="scaffold6813_cov329.g11298"/>
    </source>
</evidence>
<evidence type="ECO:0000256" key="9">
    <source>
        <dbReference type="SAM" id="MobiDB-lite"/>
    </source>
</evidence>
<dbReference type="Gene3D" id="1.10.510.10">
    <property type="entry name" value="Transferase(Phosphotransferase) domain 1"/>
    <property type="match status" value="1"/>
</dbReference>
<keyword evidence="10" id="KW-1185">Reference proteome</keyword>
<dbReference type="SUPFAM" id="SSF56112">
    <property type="entry name" value="Protein kinase-like (PK-like)"/>
    <property type="match status" value="1"/>
</dbReference>
<keyword evidence="2" id="KW-0723">Serine/threonine-protein kinase</keyword>
<dbReference type="InterPro" id="IPR011009">
    <property type="entry name" value="Kinase-like_dom_sf"/>
</dbReference>
<evidence type="ECO:0000256" key="3">
    <source>
        <dbReference type="ARBA" id="ARBA00022679"/>
    </source>
</evidence>
<feature type="region of interest" description="Disordered" evidence="9">
    <location>
        <begin position="75"/>
        <end position="111"/>
    </location>
</feature>
<sequence length="277" mass="30632">MSVLFLIPKNPPPQLHGNQWSKSFKEFVELCLNKDPENRPPVKELLRHKFIQNARKNEILRDVIERSLEYRARNISQQNADSDQDSDADSNSGGTQWDYPTLRSPTEDGMRLGDVDGDKWARVSKAVNETADNVATIKAPAVGNSTSTVVIREGKRNVIPVVTTPNVNKSNNNEVSSFTFSVPVTTPPMANASPPPITPRLVTPRGSLTRAFLPALEKLSRTRHGAADLETIAIALRRAEDASPGLCDHLCTELLTTLVHPQCTNIELRKAIDRLTI</sequence>
<dbReference type="AlphaFoldDB" id="A0A915N058"/>
<dbReference type="GO" id="GO:0005524">
    <property type="term" value="F:ATP binding"/>
    <property type="evidence" value="ECO:0007669"/>
    <property type="project" value="UniProtKB-KW"/>
</dbReference>
<evidence type="ECO:0000256" key="4">
    <source>
        <dbReference type="ARBA" id="ARBA00022741"/>
    </source>
</evidence>
<name>A0A915N058_MELJA</name>
<keyword evidence="4" id="KW-0547">Nucleotide-binding</keyword>
<keyword evidence="5" id="KW-0418">Kinase</keyword>
<dbReference type="PANTHER" id="PTHR48012:SF10">
    <property type="entry name" value="FI20177P1"/>
    <property type="match status" value="1"/>
</dbReference>
<comment type="similarity">
    <text evidence="1">Belongs to the protein kinase superfamily. STE Ser/Thr protein kinase family. STE20 subfamily.</text>
</comment>
<evidence type="ECO:0000256" key="5">
    <source>
        <dbReference type="ARBA" id="ARBA00022777"/>
    </source>
</evidence>
<evidence type="ECO:0000256" key="1">
    <source>
        <dbReference type="ARBA" id="ARBA00008874"/>
    </source>
</evidence>
<accession>A0A915N058</accession>
<dbReference type="WBParaSite" id="scaffold6813_cov329.g11298">
    <property type="protein sequence ID" value="scaffold6813_cov329.g11298"/>
    <property type="gene ID" value="scaffold6813_cov329.g11298"/>
</dbReference>
<evidence type="ECO:0000256" key="8">
    <source>
        <dbReference type="ARBA" id="ARBA00048679"/>
    </source>
</evidence>
<dbReference type="InterPro" id="IPR050629">
    <property type="entry name" value="STE20/SPS1-PAK"/>
</dbReference>
<evidence type="ECO:0000256" key="6">
    <source>
        <dbReference type="ARBA" id="ARBA00022840"/>
    </source>
</evidence>
<evidence type="ECO:0000256" key="2">
    <source>
        <dbReference type="ARBA" id="ARBA00022527"/>
    </source>
</evidence>
<dbReference type="PANTHER" id="PTHR48012">
    <property type="entry name" value="STERILE20-LIKE KINASE, ISOFORM B-RELATED"/>
    <property type="match status" value="1"/>
</dbReference>
<evidence type="ECO:0000256" key="7">
    <source>
        <dbReference type="ARBA" id="ARBA00047899"/>
    </source>
</evidence>